<feature type="non-terminal residue" evidence="1">
    <location>
        <position position="201"/>
    </location>
</feature>
<accession>A0ACC3CYU5</accession>
<organism evidence="1 2">
    <name type="scientific">Coniosporium uncinatum</name>
    <dbReference type="NCBI Taxonomy" id="93489"/>
    <lineage>
        <taxon>Eukaryota</taxon>
        <taxon>Fungi</taxon>
        <taxon>Dikarya</taxon>
        <taxon>Ascomycota</taxon>
        <taxon>Pezizomycotina</taxon>
        <taxon>Dothideomycetes</taxon>
        <taxon>Dothideomycetes incertae sedis</taxon>
        <taxon>Coniosporium</taxon>
    </lineage>
</organism>
<sequence length="201" mass="23219">MAALSLSRVATPDTWVFQFKLHYLEFRRPEPPMAPEECAQEGEPGHRVRTCLHNICKWTHMAYNEGTMLPAYATYEYFGFAPPKMLGFLLYWMQKEHSCPTSPKLESFKYISLFPLSNHVSNTIEPLQHMKSSLRQLHFKFAPSPDSDILSNERVGKADRNDLWAEWKTSYRSVVQLATKLDGEGRDIEIELPDYSTEALT</sequence>
<proteinExistence type="predicted"/>
<reference evidence="1" key="1">
    <citation type="submission" date="2024-09" db="EMBL/GenBank/DDBJ databases">
        <title>Black Yeasts Isolated from many extreme environments.</title>
        <authorList>
            <person name="Coleine C."/>
            <person name="Stajich J.E."/>
            <person name="Selbmann L."/>
        </authorList>
    </citation>
    <scope>NUCLEOTIDE SEQUENCE</scope>
    <source>
        <strain evidence="1">CCFEE 5737</strain>
    </source>
</reference>
<dbReference type="Proteomes" id="UP001186974">
    <property type="component" value="Unassembled WGS sequence"/>
</dbReference>
<evidence type="ECO:0000313" key="2">
    <source>
        <dbReference type="Proteomes" id="UP001186974"/>
    </source>
</evidence>
<keyword evidence="2" id="KW-1185">Reference proteome</keyword>
<dbReference type="EMBL" id="JAWDJW010009493">
    <property type="protein sequence ID" value="KAK3059351.1"/>
    <property type="molecule type" value="Genomic_DNA"/>
</dbReference>
<comment type="caution">
    <text evidence="1">The sequence shown here is derived from an EMBL/GenBank/DDBJ whole genome shotgun (WGS) entry which is preliminary data.</text>
</comment>
<protein>
    <submittedName>
        <fullName evidence="1">Uncharacterized protein</fullName>
    </submittedName>
</protein>
<evidence type="ECO:0000313" key="1">
    <source>
        <dbReference type="EMBL" id="KAK3059351.1"/>
    </source>
</evidence>
<gene>
    <name evidence="1" type="ORF">LTS18_011075</name>
</gene>
<name>A0ACC3CYU5_9PEZI</name>